<dbReference type="GO" id="GO:0016787">
    <property type="term" value="F:hydrolase activity"/>
    <property type="evidence" value="ECO:0007669"/>
    <property type="project" value="UniProtKB-KW"/>
</dbReference>
<dbReference type="InterPro" id="IPR042001">
    <property type="entry name" value="Sortase_F"/>
</dbReference>
<dbReference type="Pfam" id="PF04203">
    <property type="entry name" value="Sortase"/>
    <property type="match status" value="1"/>
</dbReference>
<keyword evidence="1" id="KW-0378">Hydrolase</keyword>
<organism evidence="2 3">
    <name type="scientific">Cryobacterium shii</name>
    <dbReference type="NCBI Taxonomy" id="1259235"/>
    <lineage>
        <taxon>Bacteria</taxon>
        <taxon>Bacillati</taxon>
        <taxon>Actinomycetota</taxon>
        <taxon>Actinomycetes</taxon>
        <taxon>Micrococcales</taxon>
        <taxon>Microbacteriaceae</taxon>
        <taxon>Cryobacterium</taxon>
    </lineage>
</organism>
<dbReference type="AlphaFoldDB" id="A0AAQ2C4Z1"/>
<sequence>MSVGWILLHPTGPETAPTALPTPSIHRVTPATPAAPLPVAPDVPSATPAPDVVINASVPLRLTVPSIGIDGAVSKYTQSMIDSRGGFDPTELTTIAWDTTIAGGLAGTDSTNTVYLYGHSWVDTAVFNDLKDLRPGAVASIDTANGRLCYVEQKSLKLDKAQYKNNDELTDAIPNRLVLVSCYRPVGYDPNSATVQNIVAVLQLDQDKTNVGC</sequence>
<dbReference type="EMBL" id="SOFY01000064">
    <property type="protein sequence ID" value="TFC44374.1"/>
    <property type="molecule type" value="Genomic_DNA"/>
</dbReference>
<reference evidence="2 3" key="1">
    <citation type="submission" date="2019-03" db="EMBL/GenBank/DDBJ databases">
        <title>Genomics of glacier-inhabiting Cryobacterium strains.</title>
        <authorList>
            <person name="Liu Q."/>
            <person name="Xin Y.-H."/>
        </authorList>
    </citation>
    <scope>NUCLEOTIDE SEQUENCE [LARGE SCALE GENOMIC DNA]</scope>
    <source>
        <strain evidence="3">TMT1-22</strain>
    </source>
</reference>
<dbReference type="CDD" id="cd05829">
    <property type="entry name" value="Sortase_F"/>
    <property type="match status" value="1"/>
</dbReference>
<accession>A0AAQ2C4Z1</accession>
<evidence type="ECO:0000313" key="2">
    <source>
        <dbReference type="EMBL" id="TFC44374.1"/>
    </source>
</evidence>
<name>A0AAQ2C4Z1_9MICO</name>
<keyword evidence="3" id="KW-1185">Reference proteome</keyword>
<evidence type="ECO:0000313" key="3">
    <source>
        <dbReference type="Proteomes" id="UP000297403"/>
    </source>
</evidence>
<dbReference type="Proteomes" id="UP000297403">
    <property type="component" value="Unassembled WGS sequence"/>
</dbReference>
<dbReference type="InterPro" id="IPR023365">
    <property type="entry name" value="Sortase_dom-sf"/>
</dbReference>
<dbReference type="Gene3D" id="2.40.260.10">
    <property type="entry name" value="Sortase"/>
    <property type="match status" value="1"/>
</dbReference>
<dbReference type="InterPro" id="IPR005754">
    <property type="entry name" value="Sortase"/>
</dbReference>
<comment type="caution">
    <text evidence="2">The sequence shown here is derived from an EMBL/GenBank/DDBJ whole genome shotgun (WGS) entry which is preliminary data.</text>
</comment>
<gene>
    <name evidence="2" type="ORF">E3O49_12075</name>
</gene>
<protein>
    <submittedName>
        <fullName evidence="2">Sortase</fullName>
    </submittedName>
</protein>
<dbReference type="SUPFAM" id="SSF63817">
    <property type="entry name" value="Sortase"/>
    <property type="match status" value="1"/>
</dbReference>
<evidence type="ECO:0000256" key="1">
    <source>
        <dbReference type="ARBA" id="ARBA00022801"/>
    </source>
</evidence>
<proteinExistence type="predicted"/>